<feature type="domain" description="DUF7275" evidence="1">
    <location>
        <begin position="124"/>
        <end position="277"/>
    </location>
</feature>
<sequence>MLPILIGSYALYEYKLVNSYNDIDLITDDVTAGHLSLICDKKKGKMLWFGNTKVDLHLVNDLSSNLILTKCNLVGNTEPPFKCQKIELPMCTALLPPLEILYVIMKSHIHRIIPVTPFQDQNIDIWLEHVKKYKIVRDYIGYSKLDSILYESYLGPWKEISVEDTLENFLLKIYQTRFDETNKRIGDTPISLDKSEDDFFKDNVERFIDHDELHKQIGIVFRSDPVPIFIKYQSDSNNVNLDLDTFLKSSHMERIEMLREEIMVLLLERKWIPVIIKIFKEMKIPYSNYNINDKKKELIEVGANFITNLCGQGDAWLRRYCLDHVHLLLELDTEIYDYDKLRNLAQKLTNYDHQSEIIREKNIFKQISEYGNGNIKFFENYIHLIDKHKSGVAGKDTGEIVIEYLDINGFVYGPDDYLNDLTDDFSYEEFKFTLDTSDREMGQTFEYFGDGYNIGYIKSGMEFMVYNLKKNIGIYRKKDNIQIFTFGIYNVNKKVYVNGFYTDIMCHSKENFEDAYVAKTKIVFYHSDGCEFSENRESKFLSSYGTAPIFMKRIFELFARDFFNKNNREWWDNSCIMQKSDSDYSDSD</sequence>
<evidence type="ECO:0000259" key="1">
    <source>
        <dbReference type="Pfam" id="PF23940"/>
    </source>
</evidence>
<accession>A0A3G5AGP4</accession>
<dbReference type="InterPro" id="IPR055699">
    <property type="entry name" value="DUF7275"/>
</dbReference>
<proteinExistence type="predicted"/>
<protein>
    <recommendedName>
        <fullName evidence="1">DUF7275 domain-containing protein</fullName>
    </recommendedName>
</protein>
<gene>
    <name evidence="2" type="ORF">Satyrvirus18_8</name>
</gene>
<organism evidence="2">
    <name type="scientific">Satyrvirus sp</name>
    <dbReference type="NCBI Taxonomy" id="2487771"/>
    <lineage>
        <taxon>Viruses</taxon>
        <taxon>Varidnaviria</taxon>
        <taxon>Bamfordvirae</taxon>
        <taxon>Nucleocytoviricota</taxon>
        <taxon>Megaviricetes</taxon>
        <taxon>Imitervirales</taxon>
        <taxon>Mimiviridae</taxon>
        <taxon>Megamimivirinae</taxon>
    </lineage>
</organism>
<dbReference type="Pfam" id="PF23940">
    <property type="entry name" value="DUF7275"/>
    <property type="match status" value="1"/>
</dbReference>
<evidence type="ECO:0000313" key="2">
    <source>
        <dbReference type="EMBL" id="AYV85471.1"/>
    </source>
</evidence>
<reference evidence="2" key="1">
    <citation type="submission" date="2018-10" db="EMBL/GenBank/DDBJ databases">
        <title>Hidden diversity of soil giant viruses.</title>
        <authorList>
            <person name="Schulz F."/>
            <person name="Alteio L."/>
            <person name="Goudeau D."/>
            <person name="Ryan E.M."/>
            <person name="Malmstrom R.R."/>
            <person name="Blanchard J."/>
            <person name="Woyke T."/>
        </authorList>
    </citation>
    <scope>NUCLEOTIDE SEQUENCE</scope>
    <source>
        <strain evidence="2">SAV1</strain>
    </source>
</reference>
<dbReference type="EMBL" id="MK072454">
    <property type="protein sequence ID" value="AYV85471.1"/>
    <property type="molecule type" value="Genomic_DNA"/>
</dbReference>
<name>A0A3G5AGP4_9VIRU</name>